<comment type="caution">
    <text evidence="5">The sequence shown here is derived from an EMBL/GenBank/DDBJ whole genome shotgun (WGS) entry which is preliminary data.</text>
</comment>
<dbReference type="PANTHER" id="PTHR45138">
    <property type="entry name" value="REGULATORY COMPONENTS OF SENSORY TRANSDUCTION SYSTEM"/>
    <property type="match status" value="1"/>
</dbReference>
<dbReference type="Pfam" id="PF00989">
    <property type="entry name" value="PAS"/>
    <property type="match status" value="1"/>
</dbReference>
<dbReference type="GO" id="GO:1902201">
    <property type="term" value="P:negative regulation of bacterial-type flagellum-dependent cell motility"/>
    <property type="evidence" value="ECO:0007669"/>
    <property type="project" value="TreeGrafter"/>
</dbReference>
<dbReference type="Proteomes" id="UP000316649">
    <property type="component" value="Unassembled WGS sequence"/>
</dbReference>
<dbReference type="InterPro" id="IPR043128">
    <property type="entry name" value="Rev_trsase/Diguanyl_cyclase"/>
</dbReference>
<dbReference type="NCBIfam" id="TIGR00254">
    <property type="entry name" value="GGDEF"/>
    <property type="match status" value="1"/>
</dbReference>
<dbReference type="CDD" id="cd01949">
    <property type="entry name" value="GGDEF"/>
    <property type="match status" value="1"/>
</dbReference>
<dbReference type="InterPro" id="IPR013767">
    <property type="entry name" value="PAS_fold"/>
</dbReference>
<dbReference type="GO" id="GO:0006355">
    <property type="term" value="P:regulation of DNA-templated transcription"/>
    <property type="evidence" value="ECO:0007669"/>
    <property type="project" value="InterPro"/>
</dbReference>
<feature type="domain" description="GGDEF" evidence="4">
    <location>
        <begin position="179"/>
        <end position="300"/>
    </location>
</feature>
<dbReference type="Gene3D" id="3.30.70.270">
    <property type="match status" value="1"/>
</dbReference>
<dbReference type="CDD" id="cd00130">
    <property type="entry name" value="PAS"/>
    <property type="match status" value="1"/>
</dbReference>
<dbReference type="InterPro" id="IPR029787">
    <property type="entry name" value="Nucleotide_cyclase"/>
</dbReference>
<sequence>MGPFGRTIVCWDPIKISDRRIAVLTHPSSNIYQCLQACPCGVLILDQAGKINWLNPALEAMLALKSDQLVGQSRERFPFTTHRGLFKSSGLMHLFGPGVEQERWLLCTVDEQNQLDPSIHTIKYFQDVTEQVQLSDENQRLKKQVEELAITDELTGLANRQALTRALNAQVARSRRYQNPLSLAVISLVDKKNDEQLPNEVILAISRYLRDRLRWVDLIARWDHNQFITILPETTLQDCSELMDKVLAEFTDLSWPDQFEPGNLGLQFGLAEWHKGQDARLLMKQAFASLNEGETGANPS</sequence>
<dbReference type="InterPro" id="IPR000160">
    <property type="entry name" value="GGDEF_dom"/>
</dbReference>
<organism evidence="5 6">
    <name type="scientific">Sedimenticola selenatireducens</name>
    <dbReference type="NCBI Taxonomy" id="191960"/>
    <lineage>
        <taxon>Bacteria</taxon>
        <taxon>Pseudomonadati</taxon>
        <taxon>Pseudomonadota</taxon>
        <taxon>Gammaproteobacteria</taxon>
        <taxon>Chromatiales</taxon>
        <taxon>Sedimenticolaceae</taxon>
        <taxon>Sedimenticola</taxon>
    </lineage>
</organism>
<dbReference type="InterPro" id="IPR050469">
    <property type="entry name" value="Diguanylate_Cyclase"/>
</dbReference>
<proteinExistence type="predicted"/>
<dbReference type="OrthoDB" id="6194452at2"/>
<dbReference type="SMART" id="SM00267">
    <property type="entry name" value="GGDEF"/>
    <property type="match status" value="1"/>
</dbReference>
<evidence type="ECO:0000256" key="2">
    <source>
        <dbReference type="ARBA" id="ARBA00034247"/>
    </source>
</evidence>
<accession>A0A558DTF6</accession>
<dbReference type="EMBL" id="VMNH01000005">
    <property type="protein sequence ID" value="TVO76894.1"/>
    <property type="molecule type" value="Genomic_DNA"/>
</dbReference>
<comment type="catalytic activity">
    <reaction evidence="2">
        <text>2 GTP = 3',3'-c-di-GMP + 2 diphosphate</text>
        <dbReference type="Rhea" id="RHEA:24898"/>
        <dbReference type="ChEBI" id="CHEBI:33019"/>
        <dbReference type="ChEBI" id="CHEBI:37565"/>
        <dbReference type="ChEBI" id="CHEBI:58805"/>
        <dbReference type="EC" id="2.7.7.65"/>
    </reaction>
</comment>
<dbReference type="PANTHER" id="PTHR45138:SF9">
    <property type="entry name" value="DIGUANYLATE CYCLASE DGCM-RELATED"/>
    <property type="match status" value="1"/>
</dbReference>
<dbReference type="PROSITE" id="PS50112">
    <property type="entry name" value="PAS"/>
    <property type="match status" value="1"/>
</dbReference>
<feature type="domain" description="PAS" evidence="3">
    <location>
        <begin position="27"/>
        <end position="73"/>
    </location>
</feature>
<dbReference type="EC" id="2.7.7.65" evidence="1"/>
<dbReference type="GO" id="GO:0052621">
    <property type="term" value="F:diguanylate cyclase activity"/>
    <property type="evidence" value="ECO:0007669"/>
    <property type="project" value="UniProtKB-EC"/>
</dbReference>
<dbReference type="Gene3D" id="3.30.450.20">
    <property type="entry name" value="PAS domain"/>
    <property type="match status" value="1"/>
</dbReference>
<dbReference type="InterPro" id="IPR035965">
    <property type="entry name" value="PAS-like_dom_sf"/>
</dbReference>
<evidence type="ECO:0000259" key="3">
    <source>
        <dbReference type="PROSITE" id="PS50112"/>
    </source>
</evidence>
<evidence type="ECO:0000313" key="6">
    <source>
        <dbReference type="Proteomes" id="UP000316649"/>
    </source>
</evidence>
<dbReference type="GO" id="GO:0043709">
    <property type="term" value="P:cell adhesion involved in single-species biofilm formation"/>
    <property type="evidence" value="ECO:0007669"/>
    <property type="project" value="TreeGrafter"/>
</dbReference>
<dbReference type="Pfam" id="PF00990">
    <property type="entry name" value="GGDEF"/>
    <property type="match status" value="1"/>
</dbReference>
<dbReference type="AlphaFoldDB" id="A0A558DTF6"/>
<gene>
    <name evidence="5" type="ORF">FHP88_05570</name>
</gene>
<evidence type="ECO:0000313" key="5">
    <source>
        <dbReference type="EMBL" id="TVO76894.1"/>
    </source>
</evidence>
<protein>
    <recommendedName>
        <fullName evidence="1">diguanylate cyclase</fullName>
        <ecNumber evidence="1">2.7.7.65</ecNumber>
    </recommendedName>
</protein>
<dbReference type="SUPFAM" id="SSF55073">
    <property type="entry name" value="Nucleotide cyclase"/>
    <property type="match status" value="1"/>
</dbReference>
<dbReference type="PROSITE" id="PS50887">
    <property type="entry name" value="GGDEF"/>
    <property type="match status" value="1"/>
</dbReference>
<reference evidence="5 6" key="1">
    <citation type="submission" date="2019-07" db="EMBL/GenBank/DDBJ databases">
        <title>The pathways for chlorine oxyanion respiration interact through the shared metabolite chlorate.</title>
        <authorList>
            <person name="Barnum T.P."/>
            <person name="Cheng Y."/>
            <person name="Hill K.A."/>
            <person name="Lucas L.N."/>
            <person name="Carlson H.K."/>
            <person name="Coates J.D."/>
        </authorList>
    </citation>
    <scope>NUCLEOTIDE SEQUENCE [LARGE SCALE GENOMIC DNA]</scope>
    <source>
        <strain evidence="5 6">BK-1</strain>
    </source>
</reference>
<evidence type="ECO:0000259" key="4">
    <source>
        <dbReference type="PROSITE" id="PS50887"/>
    </source>
</evidence>
<name>A0A558DTF6_9GAMM</name>
<dbReference type="GO" id="GO:0005886">
    <property type="term" value="C:plasma membrane"/>
    <property type="evidence" value="ECO:0007669"/>
    <property type="project" value="TreeGrafter"/>
</dbReference>
<dbReference type="InterPro" id="IPR000014">
    <property type="entry name" value="PAS"/>
</dbReference>
<dbReference type="SUPFAM" id="SSF55785">
    <property type="entry name" value="PYP-like sensor domain (PAS domain)"/>
    <property type="match status" value="1"/>
</dbReference>
<keyword evidence="6" id="KW-1185">Reference proteome</keyword>
<evidence type="ECO:0000256" key="1">
    <source>
        <dbReference type="ARBA" id="ARBA00012528"/>
    </source>
</evidence>